<dbReference type="PANTHER" id="PTHR13847">
    <property type="entry name" value="SARCOSINE DEHYDROGENASE-RELATED"/>
    <property type="match status" value="1"/>
</dbReference>
<name>A0AAQ1MGI4_9FIRM</name>
<dbReference type="SUPFAM" id="SSF50022">
    <property type="entry name" value="ISP domain"/>
    <property type="match status" value="1"/>
</dbReference>
<comment type="caution">
    <text evidence="8">The sequence shown here is derived from an EMBL/GenBank/DDBJ whole genome shotgun (WGS) entry which is preliminary data.</text>
</comment>
<dbReference type="Pfam" id="PF01266">
    <property type="entry name" value="DAO"/>
    <property type="match status" value="1"/>
</dbReference>
<dbReference type="Pfam" id="PF00355">
    <property type="entry name" value="Rieske"/>
    <property type="match status" value="1"/>
</dbReference>
<keyword evidence="4" id="KW-0411">Iron-sulfur</keyword>
<dbReference type="FunFam" id="2.102.10.10:FF:000014">
    <property type="entry name" value="Oxidoreductase, FAD dependent"/>
    <property type="match status" value="1"/>
</dbReference>
<dbReference type="Proteomes" id="UP000474718">
    <property type="component" value="Unassembled WGS sequence"/>
</dbReference>
<evidence type="ECO:0000256" key="3">
    <source>
        <dbReference type="ARBA" id="ARBA00023004"/>
    </source>
</evidence>
<keyword evidence="5" id="KW-1015">Disulfide bond</keyword>
<organism evidence="8 9">
    <name type="scientific">Bittarella massiliensis</name>
    <name type="common">ex Durand et al. 2017</name>
    <dbReference type="NCBI Taxonomy" id="1720313"/>
    <lineage>
        <taxon>Bacteria</taxon>
        <taxon>Bacillati</taxon>
        <taxon>Bacillota</taxon>
        <taxon>Clostridia</taxon>
        <taxon>Eubacteriales</taxon>
        <taxon>Oscillospiraceae</taxon>
        <taxon>Bittarella (ex Durand et al. 2017)</taxon>
    </lineage>
</organism>
<dbReference type="GO" id="GO:0051537">
    <property type="term" value="F:2 iron, 2 sulfur cluster binding"/>
    <property type="evidence" value="ECO:0007669"/>
    <property type="project" value="UniProtKB-KW"/>
</dbReference>
<dbReference type="SUPFAM" id="SSF51905">
    <property type="entry name" value="FAD/NAD(P)-binding domain"/>
    <property type="match status" value="1"/>
</dbReference>
<dbReference type="EMBL" id="WWVX01000003">
    <property type="protein sequence ID" value="MZL69229.1"/>
    <property type="molecule type" value="Genomic_DNA"/>
</dbReference>
<evidence type="ECO:0000256" key="1">
    <source>
        <dbReference type="ARBA" id="ARBA00022714"/>
    </source>
</evidence>
<dbReference type="Gene3D" id="3.50.50.60">
    <property type="entry name" value="FAD/NAD(P)-binding domain"/>
    <property type="match status" value="1"/>
</dbReference>
<dbReference type="InterPro" id="IPR006076">
    <property type="entry name" value="FAD-dep_OxRdtase"/>
</dbReference>
<dbReference type="GO" id="GO:0016705">
    <property type="term" value="F:oxidoreductase activity, acting on paired donors, with incorporation or reduction of molecular oxygen"/>
    <property type="evidence" value="ECO:0007669"/>
    <property type="project" value="UniProtKB-ARBA"/>
</dbReference>
<dbReference type="InterPro" id="IPR036188">
    <property type="entry name" value="FAD/NAD-bd_sf"/>
</dbReference>
<keyword evidence="1" id="KW-0001">2Fe-2S</keyword>
<keyword evidence="10" id="KW-1185">Reference proteome</keyword>
<dbReference type="InterPro" id="IPR038010">
    <property type="entry name" value="YhfW_C"/>
</dbReference>
<dbReference type="CDD" id="cd03477">
    <property type="entry name" value="Rieske_YhfW_C"/>
    <property type="match status" value="1"/>
</dbReference>
<dbReference type="GO" id="GO:0016020">
    <property type="term" value="C:membrane"/>
    <property type="evidence" value="ECO:0007669"/>
    <property type="project" value="InterPro"/>
</dbReference>
<evidence type="ECO:0000313" key="7">
    <source>
        <dbReference type="EMBL" id="MZL69229.1"/>
    </source>
</evidence>
<dbReference type="PRINTS" id="PR00162">
    <property type="entry name" value="RIESKE"/>
</dbReference>
<dbReference type="InterPro" id="IPR017941">
    <property type="entry name" value="Rieske_2Fe-2S"/>
</dbReference>
<dbReference type="GO" id="GO:0005737">
    <property type="term" value="C:cytoplasm"/>
    <property type="evidence" value="ECO:0007669"/>
    <property type="project" value="TreeGrafter"/>
</dbReference>
<keyword evidence="3" id="KW-0408">Iron</keyword>
<gene>
    <name evidence="7" type="ORF">GT747_05525</name>
    <name evidence="8" type="ORF">SAMN05444424_2983</name>
</gene>
<dbReference type="GO" id="GO:0046872">
    <property type="term" value="F:metal ion binding"/>
    <property type="evidence" value="ECO:0007669"/>
    <property type="project" value="UniProtKB-KW"/>
</dbReference>
<evidence type="ECO:0000256" key="2">
    <source>
        <dbReference type="ARBA" id="ARBA00022723"/>
    </source>
</evidence>
<dbReference type="AlphaFoldDB" id="A0AAQ1MGI4"/>
<dbReference type="Gene3D" id="2.102.10.10">
    <property type="entry name" value="Rieske [2Fe-2S] iron-sulphur domain"/>
    <property type="match status" value="1"/>
</dbReference>
<reference evidence="7 10" key="3">
    <citation type="journal article" date="2019" name="Nat. Med.">
        <title>A library of human gut bacterial isolates paired with longitudinal multiomics data enables mechanistic microbiome research.</title>
        <authorList>
            <person name="Poyet M."/>
            <person name="Groussin M."/>
            <person name="Gibbons S.M."/>
            <person name="Avila-Pacheco J."/>
            <person name="Jiang X."/>
            <person name="Kearney S.M."/>
            <person name="Perrotta A.R."/>
            <person name="Berdy B."/>
            <person name="Zhao S."/>
            <person name="Lieberman T.D."/>
            <person name="Swanson P.K."/>
            <person name="Smith M."/>
            <person name="Roesemann S."/>
            <person name="Alexander J.E."/>
            <person name="Rich S.A."/>
            <person name="Livny J."/>
            <person name="Vlamakis H."/>
            <person name="Clish C."/>
            <person name="Bullock K."/>
            <person name="Deik A."/>
            <person name="Scott J."/>
            <person name="Pierce K.A."/>
            <person name="Xavier R.J."/>
            <person name="Alm E.J."/>
        </authorList>
    </citation>
    <scope>NUCLEOTIDE SEQUENCE [LARGE SCALE GENOMIC DNA]</scope>
    <source>
        <strain evidence="7 10">BIOML-A2</strain>
    </source>
</reference>
<dbReference type="Gene3D" id="3.30.9.10">
    <property type="entry name" value="D-Amino Acid Oxidase, subunit A, domain 2"/>
    <property type="match status" value="1"/>
</dbReference>
<evidence type="ECO:0000313" key="8">
    <source>
        <dbReference type="EMBL" id="SHG68484.1"/>
    </source>
</evidence>
<proteinExistence type="predicted"/>
<dbReference type="Proteomes" id="UP000184089">
    <property type="component" value="Unassembled WGS sequence"/>
</dbReference>
<dbReference type="PROSITE" id="PS51296">
    <property type="entry name" value="RIESKE"/>
    <property type="match status" value="1"/>
</dbReference>
<dbReference type="InterPro" id="IPR036922">
    <property type="entry name" value="Rieske_2Fe-2S_sf"/>
</dbReference>
<dbReference type="RefSeq" id="WP_044992762.1">
    <property type="nucleotide sequence ID" value="NZ_FQVY01000008.1"/>
</dbReference>
<evidence type="ECO:0000313" key="10">
    <source>
        <dbReference type="Proteomes" id="UP000474718"/>
    </source>
</evidence>
<sequence>MQAFWSDLPRGTAYPPLQRDLEVEFAVVGAGVAGVTAAYQLARAGRSVALLERGRIGGGTSGYNTGKLSCLHGTRLLTISDRYGPKMAAVYLAENKRGAAFVRRMVAEHQIPCRLSEAPSYLYSQTPATVDELQRLAALAQRLDFPLAAVNRLPAPLRVELALRADGEATLNPVRYLEGVAARAAKAGCTICEQIPVAKLEKQAGGVTLTAENGSRIRAGQVLLCTHYPLYEGKGLYFTRLYPTRSYAVAARLEGEPFWGQYISAEEPVRSLAVCRDRDDRPVLVVAGETCRTGRTAGDEFSTLQLYGLRHFSLGKFVWRWAAQDYRTPDELPYAGEVDRGDPRVLFCAGFGKWGMTAGTAAGLYLAGRCLEPSGAPSPLYDPARHSDICSFSYIKEGAATAAYWVGERLRPTGDLPTRPGQASVVRIGGRRCGAYRDEEGELHLVSLTCTHLGCALHWNAAETSWDCPCHGSRFSVDGEVLCGPADTPLARVELPPEKGE</sequence>
<dbReference type="EMBL" id="FQVY01000008">
    <property type="protein sequence ID" value="SHG68484.1"/>
    <property type="molecule type" value="Genomic_DNA"/>
</dbReference>
<reference evidence="9" key="2">
    <citation type="submission" date="2016-11" db="EMBL/GenBank/DDBJ databases">
        <authorList>
            <person name="Jaros S."/>
            <person name="Januszkiewicz K."/>
            <person name="Wedrychowicz H."/>
        </authorList>
    </citation>
    <scope>NUCLEOTIDE SEQUENCE [LARGE SCALE GENOMIC DNA]</scope>
    <source>
        <strain evidence="9">DSM 4029</strain>
    </source>
</reference>
<evidence type="ECO:0000259" key="6">
    <source>
        <dbReference type="PROSITE" id="PS51296"/>
    </source>
</evidence>
<dbReference type="InterPro" id="IPR005805">
    <property type="entry name" value="Rieske_Fe-S_prot_C"/>
</dbReference>
<dbReference type="GO" id="GO:0004497">
    <property type="term" value="F:monooxygenase activity"/>
    <property type="evidence" value="ECO:0007669"/>
    <property type="project" value="UniProtKB-ARBA"/>
</dbReference>
<reference evidence="8" key="1">
    <citation type="submission" date="2016-11" db="EMBL/GenBank/DDBJ databases">
        <authorList>
            <person name="Varghese N."/>
            <person name="Submissions S."/>
        </authorList>
    </citation>
    <scope>NUCLEOTIDE SEQUENCE</scope>
    <source>
        <strain evidence="8">DSM 4029</strain>
    </source>
</reference>
<feature type="domain" description="Rieske" evidence="6">
    <location>
        <begin position="410"/>
        <end position="501"/>
    </location>
</feature>
<evidence type="ECO:0000313" key="9">
    <source>
        <dbReference type="Proteomes" id="UP000184089"/>
    </source>
</evidence>
<accession>A0AAQ1MGI4</accession>
<keyword evidence="2" id="KW-0479">Metal-binding</keyword>
<dbReference type="PANTHER" id="PTHR13847:SF274">
    <property type="entry name" value="RIESKE 2FE-2S IRON-SULFUR PROTEIN YHFW-RELATED"/>
    <property type="match status" value="1"/>
</dbReference>
<protein>
    <submittedName>
        <fullName evidence="7">FAD-dependent oxidoreductase</fullName>
    </submittedName>
    <submittedName>
        <fullName evidence="8">Glycine/D-amino acid oxidase</fullName>
    </submittedName>
</protein>
<evidence type="ECO:0000256" key="5">
    <source>
        <dbReference type="ARBA" id="ARBA00023157"/>
    </source>
</evidence>
<evidence type="ECO:0000256" key="4">
    <source>
        <dbReference type="ARBA" id="ARBA00023014"/>
    </source>
</evidence>